<organism evidence="2 3">
    <name type="scientific">Saponaria officinalis</name>
    <name type="common">Common soapwort</name>
    <name type="synonym">Lychnis saponaria</name>
    <dbReference type="NCBI Taxonomy" id="3572"/>
    <lineage>
        <taxon>Eukaryota</taxon>
        <taxon>Viridiplantae</taxon>
        <taxon>Streptophyta</taxon>
        <taxon>Embryophyta</taxon>
        <taxon>Tracheophyta</taxon>
        <taxon>Spermatophyta</taxon>
        <taxon>Magnoliopsida</taxon>
        <taxon>eudicotyledons</taxon>
        <taxon>Gunneridae</taxon>
        <taxon>Pentapetalae</taxon>
        <taxon>Caryophyllales</taxon>
        <taxon>Caryophyllaceae</taxon>
        <taxon>Caryophylleae</taxon>
        <taxon>Saponaria</taxon>
    </lineage>
</organism>
<sequence length="1231" mass="133970">MMTSSGSGLCRVGGLGPLSSSLSSNLSPLAPPFEVDKSLQKQNSTNTSVNYSDVLMYGPYFDPAGQLWNHFSSSASGSKFAATEPMGVNATCSSSPTIYGYSGSQPSTTPSNVYAAASGSSAAYDPFSYDPFPKSMPAAPKEDVKPYFSPFMSSPPQKDGFLSLGVSSGDDLDMLSNSANHPQQTLWDGDHKLSWGGFWSGGNGQRKWSEYDQGFVSKDSNLSDATSSKSTFIVDGSNKSQPCIDVRTHPFVERIRNNNVPDACNRSSPGQGLGLTSPVSDGCFDIFGAAYHPGSLGIGQLDSRPLLGCTRLPIYVSSSIPEEKSNLQDPVVESVTNSCGSQTFNGWSCKDHFSQSGGYAFGCTSTASTFPITKNKSPYGEKSSSAGGTFSATKPDSKVSDANEDSNICARYDYSYPVELQIPLGSTRQLSIIRRPSSTSVATSSSQIGESLDSRSGNKVSKKSQVSPQRLFQFSSDGQNAEKLYIEKLSEGTDVHNPAEDSPCWRGASSSSFSPFTLSKFMVPDALADKLDECKSVSMHAPQIKSFPVDTSDSEAFFSDKVKERKSSEGPLVRECVSKGTEERYSTNLQPLCFDLNIGDGLLLTDKSNTFTKDHCVLNKSETDSFPEIQISETTACERGDKCLPVMSNNSPDVPTSSENHESSPLGDNASLKPIQDTTKISDLNINADMLLNTLSDLSEMLRCYCFSKRTSIPQQYSIAIKHIIANLDSSMLMMAGKTSSATPSEVISTKKEVPLPQMVNSLHKLFSGGFFFIFSDQVNDTAFETIAEGLLESVSCKDDPNTIGDVDTTVAIKKILHENFLGKEEMDQQKLLYKRLWLDAEASLCAMTAKARFLRVKADMEKTLDGAKDKEISSSSNMSGDVHGTVGLASQKNHAKVSDVNKRHIPDTQGADVNTMKFEGAKATEEETPFLSSNASRKGNAGNDSVDSGSTSHAKDVEDSVMARYQILKGRIECSVASIQENEESSGGHKNPSYMHASGFDSNNTETTSDSMGDDNPVMDKCQLLKCRVDHGSLNSEHNDLSNRDPSCHITPIYQILECGDENSDSLHEGRDFENFHWLSKSIGDTEEGRGSVMARFRIIQSRIQDSDSVDKSHIVGFAPRVVEDDRDELGFSEKQNQAMRSAIGPYQYVTKDNHVNQFGFLEPILRETELTQRGKTNRLNTEILESWYGNDCSSPDWGTCFKGGSPKSKLTPSFLRLKNDESTIFLWDC</sequence>
<gene>
    <name evidence="2" type="ORF">RND81_05G054400</name>
</gene>
<evidence type="ECO:0000313" key="2">
    <source>
        <dbReference type="EMBL" id="KAK9724189.1"/>
    </source>
</evidence>
<evidence type="ECO:0000256" key="1">
    <source>
        <dbReference type="SAM" id="MobiDB-lite"/>
    </source>
</evidence>
<accession>A0AAW1KXU7</accession>
<feature type="compositionally biased region" description="Polar residues" evidence="1">
    <location>
        <begin position="647"/>
        <end position="658"/>
    </location>
</feature>
<feature type="region of interest" description="Disordered" evidence="1">
    <location>
        <begin position="442"/>
        <end position="467"/>
    </location>
</feature>
<feature type="region of interest" description="Disordered" evidence="1">
    <location>
        <begin position="981"/>
        <end position="1017"/>
    </location>
</feature>
<feature type="compositionally biased region" description="Polar residues" evidence="1">
    <location>
        <begin position="931"/>
        <end position="953"/>
    </location>
</feature>
<comment type="caution">
    <text evidence="2">The sequence shown here is derived from an EMBL/GenBank/DDBJ whole genome shotgun (WGS) entry which is preliminary data.</text>
</comment>
<feature type="compositionally biased region" description="Polar residues" evidence="1">
    <location>
        <begin position="1001"/>
        <end position="1012"/>
    </location>
</feature>
<feature type="region of interest" description="Disordered" evidence="1">
    <location>
        <begin position="375"/>
        <end position="402"/>
    </location>
</feature>
<dbReference type="EMBL" id="JBDFQZ010000005">
    <property type="protein sequence ID" value="KAK9724189.1"/>
    <property type="molecule type" value="Genomic_DNA"/>
</dbReference>
<protein>
    <submittedName>
        <fullName evidence="2">Uncharacterized protein</fullName>
    </submittedName>
</protein>
<dbReference type="Proteomes" id="UP001443914">
    <property type="component" value="Unassembled WGS sequence"/>
</dbReference>
<name>A0AAW1KXU7_SAPOF</name>
<dbReference type="PANTHER" id="PTHR34361">
    <property type="entry name" value="OS08G0157800 PROTEIN"/>
    <property type="match status" value="1"/>
</dbReference>
<feature type="region of interest" description="Disordered" evidence="1">
    <location>
        <begin position="924"/>
        <end position="958"/>
    </location>
</feature>
<feature type="region of interest" description="Disordered" evidence="1">
    <location>
        <begin position="647"/>
        <end position="674"/>
    </location>
</feature>
<reference evidence="2" key="1">
    <citation type="submission" date="2024-03" db="EMBL/GenBank/DDBJ databases">
        <title>WGS assembly of Saponaria officinalis var. Norfolk2.</title>
        <authorList>
            <person name="Jenkins J."/>
            <person name="Shu S."/>
            <person name="Grimwood J."/>
            <person name="Barry K."/>
            <person name="Goodstein D."/>
            <person name="Schmutz J."/>
            <person name="Leebens-Mack J."/>
            <person name="Osbourn A."/>
        </authorList>
    </citation>
    <scope>NUCLEOTIDE SEQUENCE [LARGE SCALE GENOMIC DNA]</scope>
    <source>
        <strain evidence="2">JIC</strain>
    </source>
</reference>
<keyword evidence="3" id="KW-1185">Reference proteome</keyword>
<proteinExistence type="predicted"/>
<feature type="compositionally biased region" description="Polar residues" evidence="1">
    <location>
        <begin position="375"/>
        <end position="394"/>
    </location>
</feature>
<dbReference type="AlphaFoldDB" id="A0AAW1KXU7"/>
<dbReference type="PANTHER" id="PTHR34361:SF2">
    <property type="entry name" value="OS08G0157800 PROTEIN"/>
    <property type="match status" value="1"/>
</dbReference>
<feature type="compositionally biased region" description="Polar residues" evidence="1">
    <location>
        <begin position="454"/>
        <end position="467"/>
    </location>
</feature>
<evidence type="ECO:0000313" key="3">
    <source>
        <dbReference type="Proteomes" id="UP001443914"/>
    </source>
</evidence>